<dbReference type="EMBL" id="FN668683">
    <property type="protein sequence ID" value="CBK24144.2"/>
    <property type="molecule type" value="Genomic_DNA"/>
</dbReference>
<protein>
    <submittedName>
        <fullName evidence="1">Uncharacterized protein</fullName>
    </submittedName>
</protein>
<gene>
    <name evidence="1" type="ORF">GSBLH_T00003913001</name>
</gene>
<keyword evidence="2" id="KW-1185">Reference proteome</keyword>
<dbReference type="AlphaFoldDB" id="D8M7V5"/>
<organism evidence="1">
    <name type="scientific">Blastocystis hominis</name>
    <dbReference type="NCBI Taxonomy" id="12968"/>
    <lineage>
        <taxon>Eukaryota</taxon>
        <taxon>Sar</taxon>
        <taxon>Stramenopiles</taxon>
        <taxon>Bigyra</taxon>
        <taxon>Opalozoa</taxon>
        <taxon>Opalinata</taxon>
        <taxon>Blastocystidae</taxon>
        <taxon>Blastocystis</taxon>
    </lineage>
</organism>
<evidence type="ECO:0000313" key="2">
    <source>
        <dbReference type="Proteomes" id="UP000008312"/>
    </source>
</evidence>
<dbReference type="RefSeq" id="XP_012898192.1">
    <property type="nucleotide sequence ID" value="XM_013042738.1"/>
</dbReference>
<dbReference type="GeneID" id="24920967"/>
<dbReference type="Proteomes" id="UP000008312">
    <property type="component" value="Unassembled WGS sequence"/>
</dbReference>
<sequence length="553" mass="63782">MNQLTASRQSIITVAKNSAITLVNLCPDQCMIALFTGKMQRKVKLYTKEEATKLILKIEAVDVTNYPNLITNAVETMNEFLQSEECDTYGRGRIRQLSIPVQYVLYASPLSLKFKGPEQITHLFRWDTRFTAFIINSPVYYPSNANTNTNTPPTATHPDLKDTFLHYLCTSTNSQVIEVSPASVLQLSIRQFLVPSPDPDSLARRLLAPLYPSIQIQLNPSFVQQQRIDFLAIVVPLIDTSLDPKASRSQLLDQFYASPPESPLFYCYPEQRDKQSVFPAFQLRGVAYNEKESMEKALAESKLPVDSITVDPNQVVESTSRVLDLLMRAVKEMKEKKEVPFLFGEDEHVYGMIQLVDQHSVQMLFFPPDFPLLLSFIRGNQFEKIVAWIQTIPLQYIPPIYAFLTRKNIQLPFPCPALPPRRKRSDKFLILEMAEPLELLFFRDYLLHPDLGVKSEEAQTLNLTISKGGQLYPMKKEEEYSFAEKINFSKSLEMEEQFRDYLTGEVQYDPTTSRTHYRRRSKKKDNLFFDSLDDGFYILIILSFYSFLHCTRR</sequence>
<dbReference type="InParanoid" id="D8M7V5"/>
<reference evidence="1" key="1">
    <citation type="submission" date="2010-02" db="EMBL/GenBank/DDBJ databases">
        <title>Sequencing and annotation of the Blastocystis hominis genome.</title>
        <authorList>
            <person name="Wincker P."/>
        </authorList>
    </citation>
    <scope>NUCLEOTIDE SEQUENCE</scope>
    <source>
        <strain evidence="1">Singapore isolate B</strain>
    </source>
</reference>
<accession>D8M7V5</accession>
<name>D8M7V5_BLAHO</name>
<proteinExistence type="predicted"/>
<evidence type="ECO:0000313" key="1">
    <source>
        <dbReference type="EMBL" id="CBK24144.2"/>
    </source>
</evidence>
<dbReference type="OrthoDB" id="9449012at2759"/>